<name>A0A0C9UP26_SPHS4</name>
<sequence length="131" mass="13906">MAGHPGTVLPQQDNTSAAPQPRPGVNPVDQTQQGNPPASEEGSGIPRESDTHQEPVIDGEVARTSQGHLLVLTTVPPPLGGILTEGSKSAPPPLQPGFKADTFEILVLQEFFKSLWEMAIQDVSNDVESHL</sequence>
<proteinExistence type="predicted"/>
<gene>
    <name evidence="2" type="ORF">M422DRAFT_271652</name>
</gene>
<dbReference type="HOGENOM" id="CLU_1928942_0_0_1"/>
<protein>
    <submittedName>
        <fullName evidence="2">Uncharacterized protein</fullName>
    </submittedName>
</protein>
<reference evidence="2 3" key="1">
    <citation type="submission" date="2014-06" db="EMBL/GenBank/DDBJ databases">
        <title>Evolutionary Origins and Diversification of the Mycorrhizal Mutualists.</title>
        <authorList>
            <consortium name="DOE Joint Genome Institute"/>
            <consortium name="Mycorrhizal Genomics Consortium"/>
            <person name="Kohler A."/>
            <person name="Kuo A."/>
            <person name="Nagy L.G."/>
            <person name="Floudas D."/>
            <person name="Copeland A."/>
            <person name="Barry K.W."/>
            <person name="Cichocki N."/>
            <person name="Veneault-Fourrey C."/>
            <person name="LaButti K."/>
            <person name="Lindquist E.A."/>
            <person name="Lipzen A."/>
            <person name="Lundell T."/>
            <person name="Morin E."/>
            <person name="Murat C."/>
            <person name="Riley R."/>
            <person name="Ohm R."/>
            <person name="Sun H."/>
            <person name="Tunlid A."/>
            <person name="Henrissat B."/>
            <person name="Grigoriev I.V."/>
            <person name="Hibbett D.S."/>
            <person name="Martin F."/>
        </authorList>
    </citation>
    <scope>NUCLEOTIDE SEQUENCE [LARGE SCALE GENOMIC DNA]</scope>
    <source>
        <strain evidence="2 3">SS14</strain>
    </source>
</reference>
<dbReference type="AlphaFoldDB" id="A0A0C9UP26"/>
<dbReference type="Proteomes" id="UP000054279">
    <property type="component" value="Unassembled WGS sequence"/>
</dbReference>
<evidence type="ECO:0000313" key="2">
    <source>
        <dbReference type="EMBL" id="KIJ27221.1"/>
    </source>
</evidence>
<evidence type="ECO:0000313" key="3">
    <source>
        <dbReference type="Proteomes" id="UP000054279"/>
    </source>
</evidence>
<dbReference type="EMBL" id="KN837343">
    <property type="protein sequence ID" value="KIJ27221.1"/>
    <property type="molecule type" value="Genomic_DNA"/>
</dbReference>
<organism evidence="2 3">
    <name type="scientific">Sphaerobolus stellatus (strain SS14)</name>
    <dbReference type="NCBI Taxonomy" id="990650"/>
    <lineage>
        <taxon>Eukaryota</taxon>
        <taxon>Fungi</taxon>
        <taxon>Dikarya</taxon>
        <taxon>Basidiomycota</taxon>
        <taxon>Agaricomycotina</taxon>
        <taxon>Agaricomycetes</taxon>
        <taxon>Phallomycetidae</taxon>
        <taxon>Geastrales</taxon>
        <taxon>Sphaerobolaceae</taxon>
        <taxon>Sphaerobolus</taxon>
    </lineage>
</organism>
<keyword evidence="3" id="KW-1185">Reference proteome</keyword>
<feature type="region of interest" description="Disordered" evidence="1">
    <location>
        <begin position="1"/>
        <end position="67"/>
    </location>
</feature>
<evidence type="ECO:0000256" key="1">
    <source>
        <dbReference type="SAM" id="MobiDB-lite"/>
    </source>
</evidence>
<feature type="compositionally biased region" description="Polar residues" evidence="1">
    <location>
        <begin position="9"/>
        <end position="18"/>
    </location>
</feature>
<accession>A0A0C9UP26</accession>